<sequence>MDGVPKTIVILHGWGSSSHSWLRAKALLEAKGYNALTPDLPGFGRMKPPLRSWRIDDYVEWVKDFLTDLELDRVFLLGHSFGGRIAIKLAAKYPELFAGLILVSAGGIKHKKTPWQAFLFYLAKIGGFLYIFSFFPFFRRLFYRFIVRRRDYFEADGVMRETFKKVIEEDLAPLLKEISVPTAIIWGEKDKMTPVSDGQLMNTEIKSSVLTIIPENGHALNLDASEKLVAAIIEFLRRQGAG</sequence>
<dbReference type="SUPFAM" id="SSF53474">
    <property type="entry name" value="alpha/beta-Hydrolases"/>
    <property type="match status" value="1"/>
</dbReference>
<dbReference type="AlphaFoldDB" id="A0A2M6T0T0"/>
<dbReference type="InterPro" id="IPR029058">
    <property type="entry name" value="AB_hydrolase_fold"/>
</dbReference>
<dbReference type="GO" id="GO:0003824">
    <property type="term" value="F:catalytic activity"/>
    <property type="evidence" value="ECO:0007669"/>
    <property type="project" value="InterPro"/>
</dbReference>
<dbReference type="Gene3D" id="3.40.50.1820">
    <property type="entry name" value="alpha/beta hydrolase"/>
    <property type="match status" value="1"/>
</dbReference>
<dbReference type="PANTHER" id="PTHR43798:SF33">
    <property type="entry name" value="HYDROLASE, PUTATIVE (AFU_ORTHOLOGUE AFUA_2G14860)-RELATED"/>
    <property type="match status" value="1"/>
</dbReference>
<dbReference type="PRINTS" id="PR00412">
    <property type="entry name" value="EPOXHYDRLASE"/>
</dbReference>
<keyword evidence="1" id="KW-1133">Transmembrane helix</keyword>
<dbReference type="Pfam" id="PF00561">
    <property type="entry name" value="Abhydrolase_1"/>
    <property type="match status" value="1"/>
</dbReference>
<keyword evidence="1" id="KW-0812">Transmembrane</keyword>
<dbReference type="InterPro" id="IPR050266">
    <property type="entry name" value="AB_hydrolase_sf"/>
</dbReference>
<evidence type="ECO:0000313" key="3">
    <source>
        <dbReference type="EMBL" id="PIS38775.1"/>
    </source>
</evidence>
<dbReference type="EMBL" id="PEYE01000034">
    <property type="protein sequence ID" value="PIS38775.1"/>
    <property type="molecule type" value="Genomic_DNA"/>
</dbReference>
<dbReference type="PANTHER" id="PTHR43798">
    <property type="entry name" value="MONOACYLGLYCEROL LIPASE"/>
    <property type="match status" value="1"/>
</dbReference>
<comment type="caution">
    <text evidence="3">The sequence shown here is derived from an EMBL/GenBank/DDBJ whole genome shotgun (WGS) entry which is preliminary data.</text>
</comment>
<protein>
    <recommendedName>
        <fullName evidence="2">AB hydrolase-1 domain-containing protein</fullName>
    </recommendedName>
</protein>
<feature type="domain" description="AB hydrolase-1" evidence="2">
    <location>
        <begin position="7"/>
        <end position="109"/>
    </location>
</feature>
<reference evidence="4" key="1">
    <citation type="submission" date="2017-09" db="EMBL/GenBank/DDBJ databases">
        <title>Depth-based differentiation of microbial function through sediment-hosted aquifers and enrichment of novel symbionts in the deep terrestrial subsurface.</title>
        <authorList>
            <person name="Probst A.J."/>
            <person name="Ladd B."/>
            <person name="Jarett J.K."/>
            <person name="Geller-Mcgrath D.E."/>
            <person name="Sieber C.M.K."/>
            <person name="Emerson J.B."/>
            <person name="Anantharaman K."/>
            <person name="Thomas B.C."/>
            <person name="Malmstrom R."/>
            <person name="Stieglmeier M."/>
            <person name="Klingl A."/>
            <person name="Woyke T."/>
            <person name="Ryan C.M."/>
            <person name="Banfield J.F."/>
        </authorList>
    </citation>
    <scope>NUCLEOTIDE SEQUENCE [LARGE SCALE GENOMIC DNA]</scope>
</reference>
<dbReference type="GO" id="GO:0016020">
    <property type="term" value="C:membrane"/>
    <property type="evidence" value="ECO:0007669"/>
    <property type="project" value="TreeGrafter"/>
</dbReference>
<proteinExistence type="predicted"/>
<evidence type="ECO:0000256" key="1">
    <source>
        <dbReference type="SAM" id="Phobius"/>
    </source>
</evidence>
<dbReference type="InterPro" id="IPR000073">
    <property type="entry name" value="AB_hydrolase_1"/>
</dbReference>
<gene>
    <name evidence="3" type="ORF">COT34_01945</name>
</gene>
<dbReference type="InterPro" id="IPR000639">
    <property type="entry name" value="Epox_hydrolase-like"/>
</dbReference>
<name>A0A2M6T0T0_9BACT</name>
<feature type="transmembrane region" description="Helical" evidence="1">
    <location>
        <begin position="118"/>
        <end position="138"/>
    </location>
</feature>
<organism evidence="3 4">
    <name type="scientific">Candidatus Nealsonbacteria bacterium CG08_land_8_20_14_0_20_43_11</name>
    <dbReference type="NCBI Taxonomy" id="1974706"/>
    <lineage>
        <taxon>Bacteria</taxon>
        <taxon>Candidatus Nealsoniibacteriota</taxon>
    </lineage>
</organism>
<accession>A0A2M6T0T0</accession>
<keyword evidence="1" id="KW-0472">Membrane</keyword>
<dbReference type="Proteomes" id="UP000229390">
    <property type="component" value="Unassembled WGS sequence"/>
</dbReference>
<evidence type="ECO:0000313" key="4">
    <source>
        <dbReference type="Proteomes" id="UP000229390"/>
    </source>
</evidence>
<evidence type="ECO:0000259" key="2">
    <source>
        <dbReference type="Pfam" id="PF00561"/>
    </source>
</evidence>
<dbReference type="PRINTS" id="PR00111">
    <property type="entry name" value="ABHYDROLASE"/>
</dbReference>